<evidence type="ECO:0008006" key="5">
    <source>
        <dbReference type="Google" id="ProtNLM"/>
    </source>
</evidence>
<sequence length="159" mass="16497">MSAAIAPKAIAVLTTRAEAVALIQRLEKTIAELNSLLAEETALVRDAKVGRAAPVAAAKSELSRRYMAELDCLKANAAFVRHAASDHIGKLQADNDALQQALEINLAVLATAHAVAEGIIRTVATAVEAKRAPSGYGANGKAAGQRPRAGAPLTVSRQL</sequence>
<gene>
    <name evidence="3" type="ORF">E8M01_01405</name>
</gene>
<dbReference type="RefSeq" id="WP_136958475.1">
    <property type="nucleotide sequence ID" value="NZ_CP039690.1"/>
</dbReference>
<keyword evidence="4" id="KW-1185">Reference proteome</keyword>
<dbReference type="Proteomes" id="UP000298781">
    <property type="component" value="Chromosome"/>
</dbReference>
<accession>A0A4D7B4B4</accession>
<dbReference type="AlphaFoldDB" id="A0A4D7B4B4"/>
<protein>
    <recommendedName>
        <fullName evidence="5">Flagellar protein FlgN</fullName>
    </recommendedName>
</protein>
<evidence type="ECO:0000256" key="2">
    <source>
        <dbReference type="SAM" id="MobiDB-lite"/>
    </source>
</evidence>
<dbReference type="KEGG" id="pstg:E8M01_01405"/>
<evidence type="ECO:0000256" key="1">
    <source>
        <dbReference type="SAM" id="Coils"/>
    </source>
</evidence>
<proteinExistence type="predicted"/>
<evidence type="ECO:0000313" key="3">
    <source>
        <dbReference type="EMBL" id="QCI63012.1"/>
    </source>
</evidence>
<feature type="region of interest" description="Disordered" evidence="2">
    <location>
        <begin position="134"/>
        <end position="159"/>
    </location>
</feature>
<evidence type="ECO:0000313" key="4">
    <source>
        <dbReference type="Proteomes" id="UP000298781"/>
    </source>
</evidence>
<name>A0A4D7B4B4_9HYPH</name>
<organism evidence="3 4">
    <name type="scientific">Phreatobacter stygius</name>
    <dbReference type="NCBI Taxonomy" id="1940610"/>
    <lineage>
        <taxon>Bacteria</taxon>
        <taxon>Pseudomonadati</taxon>
        <taxon>Pseudomonadota</taxon>
        <taxon>Alphaproteobacteria</taxon>
        <taxon>Hyphomicrobiales</taxon>
        <taxon>Phreatobacteraceae</taxon>
        <taxon>Phreatobacter</taxon>
    </lineage>
</organism>
<keyword evidence="1" id="KW-0175">Coiled coil</keyword>
<dbReference type="OrthoDB" id="7677847at2"/>
<reference evidence="3 4" key="1">
    <citation type="submission" date="2019-04" db="EMBL/GenBank/DDBJ databases">
        <title>Phreatobacter aquaticus sp. nov.</title>
        <authorList>
            <person name="Choi A."/>
        </authorList>
    </citation>
    <scope>NUCLEOTIDE SEQUENCE [LARGE SCALE GENOMIC DNA]</scope>
    <source>
        <strain evidence="3 4">KCTC 52518</strain>
    </source>
</reference>
<dbReference type="EMBL" id="CP039690">
    <property type="protein sequence ID" value="QCI63012.1"/>
    <property type="molecule type" value="Genomic_DNA"/>
</dbReference>
<feature type="coiled-coil region" evidence="1">
    <location>
        <begin position="16"/>
        <end position="43"/>
    </location>
</feature>